<dbReference type="PANTHER" id="PTHR44591">
    <property type="entry name" value="STRESS RESPONSE REGULATOR PROTEIN 1"/>
    <property type="match status" value="1"/>
</dbReference>
<dbReference type="AlphaFoldDB" id="A0A840UNS1"/>
<feature type="domain" description="Response regulatory" evidence="5">
    <location>
        <begin position="11"/>
        <end position="127"/>
    </location>
</feature>
<evidence type="ECO:0000313" key="6">
    <source>
        <dbReference type="EMBL" id="MBB5347907.1"/>
    </source>
</evidence>
<proteinExistence type="predicted"/>
<dbReference type="Proteomes" id="UP000539642">
    <property type="component" value="Unassembled WGS sequence"/>
</dbReference>
<dbReference type="SMART" id="SM00448">
    <property type="entry name" value="REC"/>
    <property type="match status" value="1"/>
</dbReference>
<dbReference type="RefSeq" id="WP_205240234.1">
    <property type="nucleotide sequence ID" value="NZ_JACHEO010000007.1"/>
</dbReference>
<dbReference type="GO" id="GO:0003677">
    <property type="term" value="F:DNA binding"/>
    <property type="evidence" value="ECO:0007669"/>
    <property type="project" value="UniProtKB-KW"/>
</dbReference>
<protein>
    <submittedName>
        <fullName evidence="6">DNA-binding response OmpR family regulator</fullName>
    </submittedName>
</protein>
<keyword evidence="2" id="KW-0902">Two-component regulatory system</keyword>
<dbReference type="PANTHER" id="PTHR44591:SF14">
    <property type="entry name" value="PROTEIN PILG"/>
    <property type="match status" value="1"/>
</dbReference>
<dbReference type="InterPro" id="IPR011006">
    <property type="entry name" value="CheY-like_superfamily"/>
</dbReference>
<evidence type="ECO:0000256" key="3">
    <source>
        <dbReference type="PROSITE-ProRule" id="PRU00169"/>
    </source>
</evidence>
<feature type="coiled-coil region" evidence="4">
    <location>
        <begin position="299"/>
        <end position="333"/>
    </location>
</feature>
<gene>
    <name evidence="6" type="ORF">HNQ81_001636</name>
</gene>
<keyword evidence="6" id="KW-0238">DNA-binding</keyword>
<evidence type="ECO:0000256" key="4">
    <source>
        <dbReference type="SAM" id="Coils"/>
    </source>
</evidence>
<keyword evidence="4" id="KW-0175">Coiled coil</keyword>
<keyword evidence="1 3" id="KW-0597">Phosphoprotein</keyword>
<dbReference type="InterPro" id="IPR001789">
    <property type="entry name" value="Sig_transdc_resp-reg_receiver"/>
</dbReference>
<feature type="coiled-coil region" evidence="4">
    <location>
        <begin position="175"/>
        <end position="202"/>
    </location>
</feature>
<evidence type="ECO:0000256" key="1">
    <source>
        <dbReference type="ARBA" id="ARBA00022553"/>
    </source>
</evidence>
<feature type="modified residue" description="4-aspartylphosphate" evidence="3">
    <location>
        <position position="60"/>
    </location>
</feature>
<organism evidence="6 7">
    <name type="scientific">Desulfoprunum benzoelyticum</name>
    <dbReference type="NCBI Taxonomy" id="1506996"/>
    <lineage>
        <taxon>Bacteria</taxon>
        <taxon>Pseudomonadati</taxon>
        <taxon>Thermodesulfobacteriota</taxon>
        <taxon>Desulfobulbia</taxon>
        <taxon>Desulfobulbales</taxon>
        <taxon>Desulfobulbaceae</taxon>
        <taxon>Desulfoprunum</taxon>
    </lineage>
</organism>
<dbReference type="GO" id="GO:0000160">
    <property type="term" value="P:phosphorelay signal transduction system"/>
    <property type="evidence" value="ECO:0007669"/>
    <property type="project" value="UniProtKB-KW"/>
</dbReference>
<comment type="caution">
    <text evidence="6">The sequence shown here is derived from an EMBL/GenBank/DDBJ whole genome shotgun (WGS) entry which is preliminary data.</text>
</comment>
<dbReference type="Gene3D" id="3.40.50.2300">
    <property type="match status" value="1"/>
</dbReference>
<dbReference type="Gene3D" id="3.30.450.20">
    <property type="entry name" value="PAS domain"/>
    <property type="match status" value="1"/>
</dbReference>
<reference evidence="6 7" key="1">
    <citation type="submission" date="2020-08" db="EMBL/GenBank/DDBJ databases">
        <title>Genomic Encyclopedia of Type Strains, Phase IV (KMG-IV): sequencing the most valuable type-strain genomes for metagenomic binning, comparative biology and taxonomic classification.</title>
        <authorList>
            <person name="Goeker M."/>
        </authorList>
    </citation>
    <scope>NUCLEOTIDE SEQUENCE [LARGE SCALE GENOMIC DNA]</scope>
    <source>
        <strain evidence="6 7">DSM 28570</strain>
    </source>
</reference>
<evidence type="ECO:0000256" key="2">
    <source>
        <dbReference type="ARBA" id="ARBA00023012"/>
    </source>
</evidence>
<evidence type="ECO:0000259" key="5">
    <source>
        <dbReference type="PROSITE" id="PS50110"/>
    </source>
</evidence>
<dbReference type="Pfam" id="PF00072">
    <property type="entry name" value="Response_reg"/>
    <property type="match status" value="1"/>
</dbReference>
<sequence length="391" mass="44121">MNTTAAENHLDILIVEDSRTQAEHLRYILGKKDFQVSLAANGEEALQFLENRLPDIVVTDIVMPEMDGYELCRRIRADQRLKDLPVILVTSLSEPTDVIKGLEAGANTFITKPYDEKYIISRIEYLIANRELRETAKADTGSEVFFSGHTYRISAERLQILDLLLSTYESAYHKNQELLVTQTKLRESHERLEQEKAKTESIIAAIGDGISIHDRNLIILYQNQIHISYFGDHRGEKCYQAYGDIAAPCRSCPVLKSFSDGGIHTHEMIKPVAGGTSCFEITASPLQDATGGIIAGITVARNVDQRKKLERERENLIRDLQEALANIKTLSGLLPICASCKKIRDDQGYWNQIETYIKNHSDATFTHGICPQCMEKLYPDVYEIMQAKNKG</sequence>
<name>A0A840UNS1_9BACT</name>
<dbReference type="EMBL" id="JACHEO010000007">
    <property type="protein sequence ID" value="MBB5347907.1"/>
    <property type="molecule type" value="Genomic_DNA"/>
</dbReference>
<dbReference type="SUPFAM" id="SSF55785">
    <property type="entry name" value="PYP-like sensor domain (PAS domain)"/>
    <property type="match status" value="1"/>
</dbReference>
<evidence type="ECO:0000313" key="7">
    <source>
        <dbReference type="Proteomes" id="UP000539642"/>
    </source>
</evidence>
<dbReference type="InterPro" id="IPR050595">
    <property type="entry name" value="Bact_response_regulator"/>
</dbReference>
<dbReference type="InterPro" id="IPR035965">
    <property type="entry name" value="PAS-like_dom_sf"/>
</dbReference>
<keyword evidence="7" id="KW-1185">Reference proteome</keyword>
<dbReference type="SUPFAM" id="SSF52172">
    <property type="entry name" value="CheY-like"/>
    <property type="match status" value="1"/>
</dbReference>
<accession>A0A840UNS1</accession>
<dbReference type="PROSITE" id="PS50110">
    <property type="entry name" value="RESPONSE_REGULATORY"/>
    <property type="match status" value="1"/>
</dbReference>